<feature type="transmembrane region" description="Helical" evidence="6">
    <location>
        <begin position="309"/>
        <end position="329"/>
    </location>
</feature>
<feature type="transmembrane region" description="Helical" evidence="6">
    <location>
        <begin position="202"/>
        <end position="233"/>
    </location>
</feature>
<evidence type="ECO:0000313" key="8">
    <source>
        <dbReference type="Proteomes" id="UP001265259"/>
    </source>
</evidence>
<gene>
    <name evidence="7" type="ORF">RM543_08275</name>
</gene>
<dbReference type="PANTHER" id="PTHR21716:SF64">
    <property type="entry name" value="AI-2 TRANSPORT PROTEIN TQSA"/>
    <property type="match status" value="1"/>
</dbReference>
<keyword evidence="4 6" id="KW-1133">Transmembrane helix</keyword>
<dbReference type="InterPro" id="IPR002549">
    <property type="entry name" value="AI-2E-like"/>
</dbReference>
<keyword evidence="3 6" id="KW-0812">Transmembrane</keyword>
<comment type="subcellular location">
    <subcellularLocation>
        <location evidence="1">Membrane</location>
        <topology evidence="1">Multi-pass membrane protein</topology>
    </subcellularLocation>
</comment>
<dbReference type="PANTHER" id="PTHR21716">
    <property type="entry name" value="TRANSMEMBRANE PROTEIN"/>
    <property type="match status" value="1"/>
</dbReference>
<organism evidence="7 8">
    <name type="scientific">Tropicimonas omnivorans</name>
    <dbReference type="NCBI Taxonomy" id="3075590"/>
    <lineage>
        <taxon>Bacteria</taxon>
        <taxon>Pseudomonadati</taxon>
        <taxon>Pseudomonadota</taxon>
        <taxon>Alphaproteobacteria</taxon>
        <taxon>Rhodobacterales</taxon>
        <taxon>Roseobacteraceae</taxon>
        <taxon>Tropicimonas</taxon>
    </lineage>
</organism>
<evidence type="ECO:0000256" key="4">
    <source>
        <dbReference type="ARBA" id="ARBA00022989"/>
    </source>
</evidence>
<feature type="transmembrane region" description="Helical" evidence="6">
    <location>
        <begin position="59"/>
        <end position="85"/>
    </location>
</feature>
<name>A0ABU3DGI9_9RHOB</name>
<dbReference type="RefSeq" id="WP_311690463.1">
    <property type="nucleotide sequence ID" value="NZ_JAVRHL010000002.1"/>
</dbReference>
<dbReference type="Pfam" id="PF01594">
    <property type="entry name" value="AI-2E_transport"/>
    <property type="match status" value="1"/>
</dbReference>
<dbReference type="EMBL" id="JAVRHL010000002">
    <property type="protein sequence ID" value="MDT0682679.1"/>
    <property type="molecule type" value="Genomic_DNA"/>
</dbReference>
<reference evidence="7 8" key="1">
    <citation type="submission" date="2023-09" db="EMBL/GenBank/DDBJ databases">
        <authorList>
            <person name="Rey-Velasco X."/>
        </authorList>
    </citation>
    <scope>NUCLEOTIDE SEQUENCE [LARGE SCALE GENOMIC DNA]</scope>
    <source>
        <strain evidence="7 8">F158</strain>
    </source>
</reference>
<feature type="transmembrane region" description="Helical" evidence="6">
    <location>
        <begin position="245"/>
        <end position="272"/>
    </location>
</feature>
<accession>A0ABU3DGI9</accession>
<evidence type="ECO:0000256" key="1">
    <source>
        <dbReference type="ARBA" id="ARBA00004141"/>
    </source>
</evidence>
<evidence type="ECO:0000313" key="7">
    <source>
        <dbReference type="EMBL" id="MDT0682679.1"/>
    </source>
</evidence>
<evidence type="ECO:0000256" key="5">
    <source>
        <dbReference type="ARBA" id="ARBA00023136"/>
    </source>
</evidence>
<proteinExistence type="inferred from homology"/>
<feature type="transmembrane region" description="Helical" evidence="6">
    <location>
        <begin position="141"/>
        <end position="160"/>
    </location>
</feature>
<sequence>MPLASLAYSLAIALMIGWLLWLGQTLLLPILAAIISVYVLIAAAQAMRNVPLLGRAPSWLLRLFVLAGFTIGVALLFTLIVTTFARVVAAIPGYEANLDTVIGRGAAWLGFEDQPTWARLREATFDQIDTGRLVTPLVNSLRGLGGSLFLIVLYASFFLAERARFGTKLTRAIGDPDDRAKTLEVMARINERIGEYLLVKTFVNAVLGLVSFIIMWAIGIEFAIFWAVLIGFLNYIPYVGSLLGVAFPVLLCLAQFGSFAMAGLSLATLTAAQVYVGSVLEPRLMGRTFNLSPFVVLLALAFWGSLWGIPGAILSVPLTASLVIVLAEIRITRPFAVMMSANGKV</sequence>
<evidence type="ECO:0000256" key="6">
    <source>
        <dbReference type="SAM" id="Phobius"/>
    </source>
</evidence>
<keyword evidence="5 6" id="KW-0472">Membrane</keyword>
<comment type="caution">
    <text evidence="7">The sequence shown here is derived from an EMBL/GenBank/DDBJ whole genome shotgun (WGS) entry which is preliminary data.</text>
</comment>
<evidence type="ECO:0000256" key="3">
    <source>
        <dbReference type="ARBA" id="ARBA00022692"/>
    </source>
</evidence>
<comment type="similarity">
    <text evidence="2">Belongs to the autoinducer-2 exporter (AI-2E) (TC 2.A.86) family.</text>
</comment>
<keyword evidence="8" id="KW-1185">Reference proteome</keyword>
<dbReference type="Proteomes" id="UP001265259">
    <property type="component" value="Unassembled WGS sequence"/>
</dbReference>
<protein>
    <submittedName>
        <fullName evidence="7">AI-2E family transporter</fullName>
    </submittedName>
</protein>
<evidence type="ECO:0000256" key="2">
    <source>
        <dbReference type="ARBA" id="ARBA00009773"/>
    </source>
</evidence>
<feature type="transmembrane region" description="Helical" evidence="6">
    <location>
        <begin position="27"/>
        <end position="47"/>
    </location>
</feature>